<reference evidence="10 11" key="1">
    <citation type="submission" date="2024-09" db="EMBL/GenBank/DDBJ databases">
        <title>A chromosome-level genome assembly of Gray's grenadier anchovy, Coilia grayii.</title>
        <authorList>
            <person name="Fu Z."/>
        </authorList>
    </citation>
    <scope>NUCLEOTIDE SEQUENCE [LARGE SCALE GENOMIC DNA]</scope>
    <source>
        <strain evidence="10">G4</strain>
        <tissue evidence="10">Muscle</tissue>
    </source>
</reference>
<protein>
    <recommendedName>
        <fullName evidence="9">BHLH domain-containing protein</fullName>
    </recommendedName>
</protein>
<proteinExistence type="predicted"/>
<dbReference type="GO" id="GO:0005634">
    <property type="term" value="C:nucleus"/>
    <property type="evidence" value="ECO:0007669"/>
    <property type="project" value="UniProtKB-SubCell"/>
</dbReference>
<evidence type="ECO:0000256" key="7">
    <source>
        <dbReference type="ARBA" id="ARBA00023242"/>
    </source>
</evidence>
<keyword evidence="6" id="KW-0804">Transcription</keyword>
<dbReference type="InterPro" id="IPR011598">
    <property type="entry name" value="bHLH_dom"/>
</dbReference>
<dbReference type="AlphaFoldDB" id="A0ABD1K2Z2"/>
<dbReference type="SMART" id="SM00353">
    <property type="entry name" value="HLH"/>
    <property type="match status" value="1"/>
</dbReference>
<accession>A0ABD1K2Z2</accession>
<comment type="caution">
    <text evidence="10">The sequence shown here is derived from an EMBL/GenBank/DDBJ whole genome shotgun (WGS) entry which is preliminary data.</text>
</comment>
<gene>
    <name evidence="10" type="ORF">ACEWY4_010805</name>
</gene>
<evidence type="ECO:0000256" key="2">
    <source>
        <dbReference type="ARBA" id="ARBA00022473"/>
    </source>
</evidence>
<dbReference type="InterPro" id="IPR036638">
    <property type="entry name" value="HLH_DNA-bd_sf"/>
</dbReference>
<comment type="subcellular location">
    <subcellularLocation>
        <location evidence="1">Nucleus</location>
    </subcellularLocation>
</comment>
<feature type="compositionally biased region" description="Low complexity" evidence="8">
    <location>
        <begin position="97"/>
        <end position="123"/>
    </location>
</feature>
<dbReference type="GO" id="GO:0007219">
    <property type="term" value="P:Notch signaling pathway"/>
    <property type="evidence" value="ECO:0007669"/>
    <property type="project" value="UniProtKB-KW"/>
</dbReference>
<keyword evidence="11" id="KW-1185">Reference proteome</keyword>
<dbReference type="FunFam" id="4.10.280.10:FF:000047">
    <property type="entry name" value="mesoderm posterior protein 1"/>
    <property type="match status" value="1"/>
</dbReference>
<keyword evidence="4" id="KW-0805">Transcription regulation</keyword>
<dbReference type="EMBL" id="JBHFQA010000009">
    <property type="protein sequence ID" value="KAL2093493.1"/>
    <property type="molecule type" value="Genomic_DNA"/>
</dbReference>
<dbReference type="Gene3D" id="4.10.280.10">
    <property type="entry name" value="Helix-loop-helix DNA-binding domain"/>
    <property type="match status" value="1"/>
</dbReference>
<dbReference type="InterPro" id="IPR040259">
    <property type="entry name" value="Mesogenin/MesP"/>
</dbReference>
<feature type="compositionally biased region" description="Polar residues" evidence="8">
    <location>
        <begin position="78"/>
        <end position="89"/>
    </location>
</feature>
<dbReference type="PROSITE" id="PS50888">
    <property type="entry name" value="BHLH"/>
    <property type="match status" value="1"/>
</dbReference>
<keyword evidence="5" id="KW-0238">DNA-binding</keyword>
<evidence type="ECO:0000256" key="8">
    <source>
        <dbReference type="SAM" id="MobiDB-lite"/>
    </source>
</evidence>
<evidence type="ECO:0000313" key="11">
    <source>
        <dbReference type="Proteomes" id="UP001591681"/>
    </source>
</evidence>
<evidence type="ECO:0000313" key="10">
    <source>
        <dbReference type="EMBL" id="KAL2093493.1"/>
    </source>
</evidence>
<dbReference type="Proteomes" id="UP001591681">
    <property type="component" value="Unassembled WGS sequence"/>
</dbReference>
<keyword evidence="3" id="KW-0914">Notch signaling pathway</keyword>
<feature type="domain" description="BHLH" evidence="9">
    <location>
        <begin position="138"/>
        <end position="192"/>
    </location>
</feature>
<evidence type="ECO:0000256" key="3">
    <source>
        <dbReference type="ARBA" id="ARBA00022976"/>
    </source>
</evidence>
<keyword evidence="7" id="KW-0539">Nucleus</keyword>
<evidence type="ECO:0000259" key="9">
    <source>
        <dbReference type="PROSITE" id="PS50888"/>
    </source>
</evidence>
<evidence type="ECO:0000256" key="5">
    <source>
        <dbReference type="ARBA" id="ARBA00023125"/>
    </source>
</evidence>
<sequence>MDASSVLLGQNRVDVSSPVFSALGNSEGSWMLPNSDSWNSPPGDPWSYWTSDPEFSNISSPEMASPSSFCSLMDMSPHRSTMTTSTSDCVQAKQEQRSSPSTPSSSSSSSSSSCEESGRSCTGGQKDKRLSRTKYPGRKRQSASEREKLRMRDLTKALHHLRNYLPPSVAPEGQTLTKIQTLRLAIRYIAHLSAQLQQDCPAVTAVKMEQAADTCWDRPQPHSQHGCPQNGPAALVHCLQYQPSSHWSHHKEPYTHPLAKYTDLQQSQLPVTHCLASAVQQDMTLYQVRT</sequence>
<dbReference type="PANTHER" id="PTHR20937:SF6">
    <property type="entry name" value="MESODERM POSTERIOR PROTEIN 1"/>
    <property type="match status" value="1"/>
</dbReference>
<keyword evidence="2" id="KW-0217">Developmental protein</keyword>
<feature type="compositionally biased region" description="Basic residues" evidence="8">
    <location>
        <begin position="131"/>
        <end position="141"/>
    </location>
</feature>
<evidence type="ECO:0000256" key="4">
    <source>
        <dbReference type="ARBA" id="ARBA00023015"/>
    </source>
</evidence>
<dbReference type="PANTHER" id="PTHR20937">
    <property type="entry name" value="IP14615P"/>
    <property type="match status" value="1"/>
</dbReference>
<dbReference type="Pfam" id="PF00010">
    <property type="entry name" value="HLH"/>
    <property type="match status" value="1"/>
</dbReference>
<feature type="region of interest" description="Disordered" evidence="8">
    <location>
        <begin position="73"/>
        <end position="149"/>
    </location>
</feature>
<evidence type="ECO:0000256" key="6">
    <source>
        <dbReference type="ARBA" id="ARBA00023163"/>
    </source>
</evidence>
<organism evidence="10 11">
    <name type="scientific">Coilia grayii</name>
    <name type="common">Gray's grenadier anchovy</name>
    <dbReference type="NCBI Taxonomy" id="363190"/>
    <lineage>
        <taxon>Eukaryota</taxon>
        <taxon>Metazoa</taxon>
        <taxon>Chordata</taxon>
        <taxon>Craniata</taxon>
        <taxon>Vertebrata</taxon>
        <taxon>Euteleostomi</taxon>
        <taxon>Actinopterygii</taxon>
        <taxon>Neopterygii</taxon>
        <taxon>Teleostei</taxon>
        <taxon>Clupei</taxon>
        <taxon>Clupeiformes</taxon>
        <taxon>Clupeoidei</taxon>
        <taxon>Engraulidae</taxon>
        <taxon>Coilinae</taxon>
        <taxon>Coilia</taxon>
    </lineage>
</organism>
<dbReference type="GO" id="GO:1990837">
    <property type="term" value="F:sequence-specific double-stranded DNA binding"/>
    <property type="evidence" value="ECO:0007669"/>
    <property type="project" value="UniProtKB-ARBA"/>
</dbReference>
<dbReference type="SUPFAM" id="SSF47459">
    <property type="entry name" value="HLH, helix-loop-helix DNA-binding domain"/>
    <property type="match status" value="1"/>
</dbReference>
<evidence type="ECO:0000256" key="1">
    <source>
        <dbReference type="ARBA" id="ARBA00004123"/>
    </source>
</evidence>
<name>A0ABD1K2Z2_9TELE</name>